<dbReference type="PANTHER" id="PTHR43362:SF1">
    <property type="entry name" value="MANNITOL DEHYDROGENASE 2-RELATED"/>
    <property type="match status" value="1"/>
</dbReference>
<comment type="catalytic activity">
    <reaction evidence="2">
        <text>D-mannitol 1-phosphate + NAD(+) = beta-D-fructose 6-phosphate + NADH + H(+)</text>
        <dbReference type="Rhea" id="RHEA:19661"/>
        <dbReference type="ChEBI" id="CHEBI:15378"/>
        <dbReference type="ChEBI" id="CHEBI:57540"/>
        <dbReference type="ChEBI" id="CHEBI:57634"/>
        <dbReference type="ChEBI" id="CHEBI:57945"/>
        <dbReference type="ChEBI" id="CHEBI:61381"/>
        <dbReference type="EC" id="1.1.1.17"/>
    </reaction>
</comment>
<dbReference type="InterPro" id="IPR000669">
    <property type="entry name" value="Mannitol_DH"/>
</dbReference>
<dbReference type="PRINTS" id="PR00084">
    <property type="entry name" value="MTLDHDRGNASE"/>
</dbReference>
<evidence type="ECO:0000256" key="3">
    <source>
        <dbReference type="SAM" id="MobiDB-lite"/>
    </source>
</evidence>
<dbReference type="PANTHER" id="PTHR43362">
    <property type="entry name" value="MANNITOL DEHYDROGENASE DSF1-RELATED"/>
    <property type="match status" value="1"/>
</dbReference>
<organism evidence="6 7">
    <name type="scientific">Microbacterium lemovicicum</name>
    <dbReference type="NCBI Taxonomy" id="1072463"/>
    <lineage>
        <taxon>Bacteria</taxon>
        <taxon>Bacillati</taxon>
        <taxon>Actinomycetota</taxon>
        <taxon>Actinomycetes</taxon>
        <taxon>Micrococcales</taxon>
        <taxon>Microbacteriaceae</taxon>
        <taxon>Microbacterium</taxon>
    </lineage>
</organism>
<dbReference type="Pfam" id="PF08125">
    <property type="entry name" value="Mannitol_dh_C"/>
    <property type="match status" value="1"/>
</dbReference>
<protein>
    <submittedName>
        <fullName evidence="6">Polyol:NADP oxidoreductase</fullName>
        <ecNumber evidence="6">1.1.1.-</ecNumber>
    </submittedName>
</protein>
<dbReference type="InterPro" id="IPR013118">
    <property type="entry name" value="Mannitol_DH_C"/>
</dbReference>
<keyword evidence="1 6" id="KW-0560">Oxidoreductase</keyword>
<dbReference type="SUPFAM" id="SSF51735">
    <property type="entry name" value="NAD(P)-binding Rossmann-fold domains"/>
    <property type="match status" value="1"/>
</dbReference>
<dbReference type="InterPro" id="IPR008927">
    <property type="entry name" value="6-PGluconate_DH-like_C_sf"/>
</dbReference>
<feature type="region of interest" description="Disordered" evidence="3">
    <location>
        <begin position="444"/>
        <end position="464"/>
    </location>
</feature>
<evidence type="ECO:0000313" key="6">
    <source>
        <dbReference type="EMBL" id="AZS38174.1"/>
    </source>
</evidence>
<dbReference type="Gene3D" id="1.10.1040.10">
    <property type="entry name" value="N-(1-d-carboxylethyl)-l-norvaline Dehydrogenase, domain 2"/>
    <property type="match status" value="1"/>
</dbReference>
<feature type="domain" description="Mannitol dehydrogenase N-terminal" evidence="4">
    <location>
        <begin position="21"/>
        <end position="272"/>
    </location>
</feature>
<dbReference type="EMBL" id="CP031423">
    <property type="protein sequence ID" value="AZS38174.1"/>
    <property type="molecule type" value="Genomic_DNA"/>
</dbReference>
<gene>
    <name evidence="6" type="primary">por_1</name>
    <name evidence="6" type="ORF">CVS47_02825</name>
</gene>
<feature type="domain" description="Mannitol dehydrogenase C-terminal" evidence="5">
    <location>
        <begin position="281"/>
        <end position="401"/>
    </location>
</feature>
<dbReference type="Proteomes" id="UP000276888">
    <property type="component" value="Chromosome"/>
</dbReference>
<dbReference type="InterPro" id="IPR013328">
    <property type="entry name" value="6PGD_dom2"/>
</dbReference>
<dbReference type="AlphaFoldDB" id="A0A3Q9J305"/>
<sequence>MSPASIAAPALVRARPTPPVRIVHLGIGAFHRAHQAWYTAHAADAADWGIAAFTGRSSVVADELRAQDCLYTLIERSSEGDRSETIESIVDAHPGDDVTMLLELLRRAEVAIVTLTVTEAGYRLDDDGRLRLDDPVVAGDVDAVRATRGTDAVPAVRSVVGRLATALRARHDAGLSAVAVVPCDNIPDNGRALADACRAFVEAVDPGDSGWLDQTASFVSTSVDRITPRTTIEDVATVRVLTGRSDSIPVVTEPFTDWVLHGRFPSGRPAWEDAGARFVTDIRPWELRKLRILNGAHTLLASFGALRGHATVDAAIRDPECRNVVERWWDEVENGLPDGLDLENYRASLVQRFANSRIAHHLDQISQDAPAKMRIRIIPTVLHELDNGRHPLAGLTAIAAVLVREGIRPDVTSITTELRRLSPALAARSDVPRSVADIARELERQSEALPLGPMTMPEHRRQHP</sequence>
<dbReference type="RefSeq" id="WP_241240169.1">
    <property type="nucleotide sequence ID" value="NZ_CP031423.1"/>
</dbReference>
<dbReference type="InterPro" id="IPR013131">
    <property type="entry name" value="Mannitol_DH_N"/>
</dbReference>
<evidence type="ECO:0000256" key="2">
    <source>
        <dbReference type="ARBA" id="ARBA00048615"/>
    </source>
</evidence>
<dbReference type="SUPFAM" id="SSF48179">
    <property type="entry name" value="6-phosphogluconate dehydrogenase C-terminal domain-like"/>
    <property type="match status" value="1"/>
</dbReference>
<accession>A0A3Q9J305</accession>
<dbReference type="Gene3D" id="3.40.50.720">
    <property type="entry name" value="NAD(P)-binding Rossmann-like Domain"/>
    <property type="match status" value="1"/>
</dbReference>
<proteinExistence type="predicted"/>
<evidence type="ECO:0000313" key="7">
    <source>
        <dbReference type="Proteomes" id="UP000276888"/>
    </source>
</evidence>
<dbReference type="InterPro" id="IPR036291">
    <property type="entry name" value="NAD(P)-bd_dom_sf"/>
</dbReference>
<dbReference type="InterPro" id="IPR050988">
    <property type="entry name" value="Mannitol_DH/Oxidoreductase"/>
</dbReference>
<reference evidence="6 7" key="1">
    <citation type="submission" date="2018-08" db="EMBL/GenBank/DDBJ databases">
        <title>Microbacterium lemovicicum sp. nov., a bacterium isolated from a natural uranium-rich soil.</title>
        <authorList>
            <person name="ORTET P."/>
        </authorList>
    </citation>
    <scope>NUCLEOTIDE SEQUENCE [LARGE SCALE GENOMIC DNA]</scope>
    <source>
        <strain evidence="6 7">Viu22</strain>
    </source>
</reference>
<evidence type="ECO:0000256" key="1">
    <source>
        <dbReference type="ARBA" id="ARBA00023002"/>
    </source>
</evidence>
<dbReference type="Pfam" id="PF01232">
    <property type="entry name" value="Mannitol_dh"/>
    <property type="match status" value="1"/>
</dbReference>
<dbReference type="KEGG" id="mlv:CVS47_02825"/>
<name>A0A3Q9J305_9MICO</name>
<evidence type="ECO:0000259" key="5">
    <source>
        <dbReference type="Pfam" id="PF08125"/>
    </source>
</evidence>
<evidence type="ECO:0000259" key="4">
    <source>
        <dbReference type="Pfam" id="PF01232"/>
    </source>
</evidence>
<dbReference type="GO" id="GO:0008926">
    <property type="term" value="F:mannitol-1-phosphate 5-dehydrogenase activity"/>
    <property type="evidence" value="ECO:0007669"/>
    <property type="project" value="UniProtKB-EC"/>
</dbReference>
<keyword evidence="7" id="KW-1185">Reference proteome</keyword>
<dbReference type="EC" id="1.1.1.-" evidence="6"/>